<dbReference type="InterPro" id="IPR013525">
    <property type="entry name" value="ABC2_TM"/>
</dbReference>
<feature type="transmembrane region" description="Helical" evidence="5">
    <location>
        <begin position="257"/>
        <end position="275"/>
    </location>
</feature>
<feature type="transmembrane region" description="Helical" evidence="5">
    <location>
        <begin position="305"/>
        <end position="323"/>
    </location>
</feature>
<gene>
    <name evidence="7" type="ORF">BET03_10190</name>
</gene>
<feature type="transmembrane region" description="Helical" evidence="5">
    <location>
        <begin position="144"/>
        <end position="169"/>
    </location>
</feature>
<dbReference type="Pfam" id="PF12698">
    <property type="entry name" value="ABC2_membrane_3"/>
    <property type="match status" value="1"/>
</dbReference>
<evidence type="ECO:0000256" key="2">
    <source>
        <dbReference type="ARBA" id="ARBA00022692"/>
    </source>
</evidence>
<keyword evidence="3 5" id="KW-1133">Transmembrane helix</keyword>
<dbReference type="OrthoDB" id="2162283at2"/>
<organism evidence="7 8">
    <name type="scientific">Thermohalobacter berrensis</name>
    <dbReference type="NCBI Taxonomy" id="99594"/>
    <lineage>
        <taxon>Bacteria</taxon>
        <taxon>Bacillati</taxon>
        <taxon>Bacillota</taxon>
        <taxon>Tissierellia</taxon>
        <taxon>Tissierellales</taxon>
        <taxon>Thermohalobacteraceae</taxon>
        <taxon>Thermohalobacter</taxon>
    </lineage>
</organism>
<protein>
    <submittedName>
        <fullName evidence="7">ABC transporter</fullName>
    </submittedName>
</protein>
<proteinExistence type="predicted"/>
<comment type="caution">
    <text evidence="7">The sequence shown here is derived from an EMBL/GenBank/DDBJ whole genome shotgun (WGS) entry which is preliminary data.</text>
</comment>
<keyword evidence="4 5" id="KW-0472">Membrane</keyword>
<name>A0A419T6D4_9FIRM</name>
<evidence type="ECO:0000256" key="5">
    <source>
        <dbReference type="SAM" id="Phobius"/>
    </source>
</evidence>
<evidence type="ECO:0000256" key="1">
    <source>
        <dbReference type="ARBA" id="ARBA00004141"/>
    </source>
</evidence>
<feature type="domain" description="ABC-2 type transporter transmembrane" evidence="6">
    <location>
        <begin position="21"/>
        <end position="322"/>
    </location>
</feature>
<evidence type="ECO:0000313" key="7">
    <source>
        <dbReference type="EMBL" id="RKD32975.1"/>
    </source>
</evidence>
<dbReference type="GO" id="GO:0016020">
    <property type="term" value="C:membrane"/>
    <property type="evidence" value="ECO:0007669"/>
    <property type="project" value="UniProtKB-SubCell"/>
</dbReference>
<keyword evidence="8" id="KW-1185">Reference proteome</keyword>
<feature type="transmembrane region" description="Helical" evidence="5">
    <location>
        <begin position="20"/>
        <end position="39"/>
    </location>
</feature>
<dbReference type="GO" id="GO:0140359">
    <property type="term" value="F:ABC-type transporter activity"/>
    <property type="evidence" value="ECO:0007669"/>
    <property type="project" value="InterPro"/>
</dbReference>
<evidence type="ECO:0000313" key="8">
    <source>
        <dbReference type="Proteomes" id="UP000284177"/>
    </source>
</evidence>
<dbReference type="AlphaFoldDB" id="A0A419T6D4"/>
<feature type="transmembrane region" description="Helical" evidence="5">
    <location>
        <begin position="221"/>
        <end position="245"/>
    </location>
</feature>
<evidence type="ECO:0000256" key="4">
    <source>
        <dbReference type="ARBA" id="ARBA00023136"/>
    </source>
</evidence>
<reference evidence="7 8" key="1">
    <citation type="submission" date="2016-08" db="EMBL/GenBank/DDBJ databases">
        <title>Novel Firmicutes and Novel Genomes.</title>
        <authorList>
            <person name="Poppleton D.I."/>
            <person name="Gribaldo S."/>
        </authorList>
    </citation>
    <scope>NUCLEOTIDE SEQUENCE [LARGE SCALE GENOMIC DNA]</scope>
    <source>
        <strain evidence="7 8">CTT3</strain>
    </source>
</reference>
<dbReference type="RefSeq" id="WP_120168168.1">
    <property type="nucleotide sequence ID" value="NZ_MCIB01000008.1"/>
</dbReference>
<keyword evidence="2 5" id="KW-0812">Transmembrane</keyword>
<evidence type="ECO:0000256" key="3">
    <source>
        <dbReference type="ARBA" id="ARBA00022989"/>
    </source>
</evidence>
<feature type="transmembrane region" description="Helical" evidence="5">
    <location>
        <begin position="190"/>
        <end position="215"/>
    </location>
</feature>
<dbReference type="Proteomes" id="UP000284177">
    <property type="component" value="Unassembled WGS sequence"/>
</dbReference>
<comment type="subcellular location">
    <subcellularLocation>
        <location evidence="1">Membrane</location>
        <topology evidence="1">Multi-pass membrane protein</topology>
    </subcellularLocation>
</comment>
<dbReference type="EMBL" id="MCIB01000008">
    <property type="protein sequence ID" value="RKD32975.1"/>
    <property type="molecule type" value="Genomic_DNA"/>
</dbReference>
<accession>A0A419T6D4</accession>
<sequence>MRRILSIFKRDILSSFRDYIILYMIIAPILLTIGFRFFIPSAQSAGLQFAVDAKLDTEIVNEFKKYGDVELYGTVDEIKTRVENIDDIAGITKNENGEFVLILQGNEAHDTKEIPKMIIREIISNEDLNVEFKVNSLGLEESPVATIGTISLILIAILIGGIIIGFNIIEEKEANTLKALNVTPMTKFEYIIGKSITGLILPIIHVFLILWILGITEVDNTMVLIMTLASSLVGIVVGFVVGIISSNQITGIANMKIIFLILSLTIIGAILLPQSKHFLLYWAPPYWIFTGFKGILLNTATWGNLINYIGWIIGLTFIIYIILRGKIKKGLA</sequence>
<evidence type="ECO:0000259" key="6">
    <source>
        <dbReference type="Pfam" id="PF12698"/>
    </source>
</evidence>